<dbReference type="Proteomes" id="UP000293296">
    <property type="component" value="Chromosome"/>
</dbReference>
<dbReference type="PANTHER" id="PTHR37164">
    <property type="entry name" value="BACTERIOHEMERYTHRIN"/>
    <property type="match status" value="1"/>
</dbReference>
<reference evidence="5 6" key="1">
    <citation type="submission" date="2018-02" db="EMBL/GenBank/DDBJ databases">
        <title>Genome sequence of Desulfovibrio carbinolicus DSM 3852.</title>
        <authorList>
            <person name="Wilbanks E."/>
            <person name="Skennerton C.T."/>
            <person name="Orphan V.J."/>
        </authorList>
    </citation>
    <scope>NUCLEOTIDE SEQUENCE [LARGE SCALE GENOMIC DNA]</scope>
    <source>
        <strain evidence="5 6">DSM 3852</strain>
    </source>
</reference>
<evidence type="ECO:0000256" key="3">
    <source>
        <dbReference type="ARBA" id="ARBA00023004"/>
    </source>
</evidence>
<dbReference type="RefSeq" id="WP_129352118.1">
    <property type="nucleotide sequence ID" value="NZ_CP026538.1"/>
</dbReference>
<dbReference type="SUPFAM" id="SSF47188">
    <property type="entry name" value="Hemerythrin-like"/>
    <property type="match status" value="1"/>
</dbReference>
<dbReference type="OrthoDB" id="9774644at2"/>
<name>A0A4V0YQU1_9BACT</name>
<evidence type="ECO:0000256" key="2">
    <source>
        <dbReference type="ARBA" id="ARBA00022723"/>
    </source>
</evidence>
<dbReference type="InterPro" id="IPR050669">
    <property type="entry name" value="Hemerythrin"/>
</dbReference>
<evidence type="ECO:0000259" key="4">
    <source>
        <dbReference type="Pfam" id="PF01814"/>
    </source>
</evidence>
<evidence type="ECO:0000256" key="1">
    <source>
        <dbReference type="ARBA" id="ARBA00010587"/>
    </source>
</evidence>
<dbReference type="NCBIfam" id="NF033749">
    <property type="entry name" value="bact_hemeryth"/>
    <property type="match status" value="1"/>
</dbReference>
<dbReference type="InterPro" id="IPR012827">
    <property type="entry name" value="Hemerythrin_metal-bd"/>
</dbReference>
<evidence type="ECO:0000313" key="6">
    <source>
        <dbReference type="Proteomes" id="UP000293296"/>
    </source>
</evidence>
<dbReference type="PANTHER" id="PTHR37164:SF1">
    <property type="entry name" value="BACTERIOHEMERYTHRIN"/>
    <property type="match status" value="1"/>
</dbReference>
<dbReference type="GO" id="GO:0046872">
    <property type="term" value="F:metal ion binding"/>
    <property type="evidence" value="ECO:0007669"/>
    <property type="project" value="UniProtKB-KW"/>
</dbReference>
<protein>
    <submittedName>
        <fullName evidence="5">Hemerythrin</fullName>
    </submittedName>
</protein>
<dbReference type="NCBIfam" id="TIGR02481">
    <property type="entry name" value="hemeryth_dom"/>
    <property type="match status" value="1"/>
</dbReference>
<keyword evidence="6" id="KW-1185">Reference proteome</keyword>
<dbReference type="AlphaFoldDB" id="A0A4V0YQU1"/>
<dbReference type="CDD" id="cd12107">
    <property type="entry name" value="Hemerythrin"/>
    <property type="match status" value="1"/>
</dbReference>
<dbReference type="InterPro" id="IPR035938">
    <property type="entry name" value="Hemerythrin-like_sf"/>
</dbReference>
<keyword evidence="2" id="KW-0479">Metal-binding</keyword>
<dbReference type="Gene3D" id="1.20.120.50">
    <property type="entry name" value="Hemerythrin-like"/>
    <property type="match status" value="1"/>
</dbReference>
<evidence type="ECO:0000313" key="5">
    <source>
        <dbReference type="EMBL" id="QAZ67482.1"/>
    </source>
</evidence>
<dbReference type="KEGG" id="dcb:C3Y92_09700"/>
<organism evidence="5 6">
    <name type="scientific">Solidesulfovibrio carbinolicus</name>
    <dbReference type="NCBI Taxonomy" id="296842"/>
    <lineage>
        <taxon>Bacteria</taxon>
        <taxon>Pseudomonadati</taxon>
        <taxon>Thermodesulfobacteriota</taxon>
        <taxon>Desulfovibrionia</taxon>
        <taxon>Desulfovibrionales</taxon>
        <taxon>Desulfovibrionaceae</taxon>
        <taxon>Solidesulfovibrio</taxon>
    </lineage>
</organism>
<proteinExistence type="inferred from homology"/>
<comment type="similarity">
    <text evidence="1">Belongs to the hemerythrin family.</text>
</comment>
<feature type="domain" description="Hemerythrin-like" evidence="4">
    <location>
        <begin position="11"/>
        <end position="125"/>
    </location>
</feature>
<sequence>MIAWDESLAVGVTEIDEQHQAIIRLINDLAARQGQAGEADAAKALTFLRAYLHDHFDLETELMLDLGYPELDAHRQQHELFANHVIFFEIEKEFGVVSEQMLADILVFLKEWFISHITKEDKALGEFVRTQAMSG</sequence>
<gene>
    <name evidence="5" type="ORF">C3Y92_09700</name>
</gene>
<dbReference type="EMBL" id="CP026538">
    <property type="protein sequence ID" value="QAZ67482.1"/>
    <property type="molecule type" value="Genomic_DNA"/>
</dbReference>
<accession>A0A4V0YQU1</accession>
<keyword evidence="3" id="KW-0408">Iron</keyword>
<dbReference type="InterPro" id="IPR012312">
    <property type="entry name" value="Hemerythrin-like"/>
</dbReference>
<dbReference type="Pfam" id="PF01814">
    <property type="entry name" value="Hemerythrin"/>
    <property type="match status" value="1"/>
</dbReference>